<keyword evidence="4 9" id="KW-0812">Transmembrane</keyword>
<keyword evidence="5" id="KW-0547">Nucleotide-binding</keyword>
<feature type="domain" description="ABC transmembrane type-1" evidence="11">
    <location>
        <begin position="773"/>
        <end position="1056"/>
    </location>
</feature>
<evidence type="ECO:0000256" key="9">
    <source>
        <dbReference type="SAM" id="Phobius"/>
    </source>
</evidence>
<dbReference type="Gene3D" id="1.20.1560.10">
    <property type="entry name" value="ABC transporter type 1, transmembrane domain"/>
    <property type="match status" value="2"/>
</dbReference>
<dbReference type="SUPFAM" id="SSF90123">
    <property type="entry name" value="ABC transporter transmembrane region"/>
    <property type="match status" value="2"/>
</dbReference>
<evidence type="ECO:0000313" key="12">
    <source>
        <dbReference type="EMBL" id="KAK1744574.1"/>
    </source>
</evidence>
<dbReference type="FunFam" id="3.40.50.300:FF:000218">
    <property type="entry name" value="Multidrug ABC transporter ATP-binding protein"/>
    <property type="match status" value="1"/>
</dbReference>
<evidence type="ECO:0000256" key="2">
    <source>
        <dbReference type="ARBA" id="ARBA00007577"/>
    </source>
</evidence>
<feature type="domain" description="ABC transporter" evidence="10">
    <location>
        <begin position="438"/>
        <end position="681"/>
    </location>
</feature>
<dbReference type="Pfam" id="PF00005">
    <property type="entry name" value="ABC_tran"/>
    <property type="match status" value="2"/>
</dbReference>
<evidence type="ECO:0000256" key="3">
    <source>
        <dbReference type="ARBA" id="ARBA00022448"/>
    </source>
</evidence>
<dbReference type="InterPro" id="IPR036640">
    <property type="entry name" value="ABC1_TM_sf"/>
</dbReference>
<feature type="transmembrane region" description="Helical" evidence="9">
    <location>
        <begin position="144"/>
        <end position="167"/>
    </location>
</feature>
<dbReference type="CDD" id="cd18578">
    <property type="entry name" value="ABC_6TM_Pgp_ABCB1_D2_like"/>
    <property type="match status" value="1"/>
</dbReference>
<dbReference type="SUPFAM" id="SSF52540">
    <property type="entry name" value="P-loop containing nucleoside triphosphate hydrolases"/>
    <property type="match status" value="2"/>
</dbReference>
<dbReference type="InterPro" id="IPR027417">
    <property type="entry name" value="P-loop_NTPase"/>
</dbReference>
<feature type="transmembrane region" description="Helical" evidence="9">
    <location>
        <begin position="815"/>
        <end position="837"/>
    </location>
</feature>
<evidence type="ECO:0000256" key="7">
    <source>
        <dbReference type="ARBA" id="ARBA00022989"/>
    </source>
</evidence>
<keyword evidence="3" id="KW-0813">Transport</keyword>
<dbReference type="PROSITE" id="PS50893">
    <property type="entry name" value="ABC_TRANSPORTER_2"/>
    <property type="match status" value="2"/>
</dbReference>
<feature type="transmembrane region" description="Helical" evidence="9">
    <location>
        <begin position="992"/>
        <end position="1019"/>
    </location>
</feature>
<dbReference type="PROSITE" id="PS00211">
    <property type="entry name" value="ABC_TRANSPORTER_1"/>
    <property type="match status" value="2"/>
</dbReference>
<evidence type="ECO:0000313" key="13">
    <source>
        <dbReference type="Proteomes" id="UP001224775"/>
    </source>
</evidence>
<dbReference type="InterPro" id="IPR017871">
    <property type="entry name" value="ABC_transporter-like_CS"/>
</dbReference>
<feature type="domain" description="ABC transporter" evidence="10">
    <location>
        <begin position="1090"/>
        <end position="1334"/>
    </location>
</feature>
<dbReference type="GO" id="GO:0090374">
    <property type="term" value="P:oligopeptide export from mitochondrion"/>
    <property type="evidence" value="ECO:0007669"/>
    <property type="project" value="TreeGrafter"/>
</dbReference>
<proteinExistence type="inferred from homology"/>
<protein>
    <submittedName>
        <fullName evidence="12">ABC transporter, ABC-B family</fullName>
    </submittedName>
</protein>
<evidence type="ECO:0000259" key="10">
    <source>
        <dbReference type="PROSITE" id="PS50893"/>
    </source>
</evidence>
<feature type="transmembrane region" description="Helical" evidence="9">
    <location>
        <begin position="85"/>
        <end position="107"/>
    </location>
</feature>
<organism evidence="12 13">
    <name type="scientific">Skeletonema marinoi</name>
    <dbReference type="NCBI Taxonomy" id="267567"/>
    <lineage>
        <taxon>Eukaryota</taxon>
        <taxon>Sar</taxon>
        <taxon>Stramenopiles</taxon>
        <taxon>Ochrophyta</taxon>
        <taxon>Bacillariophyta</taxon>
        <taxon>Coscinodiscophyceae</taxon>
        <taxon>Thalassiosirophycidae</taxon>
        <taxon>Thalassiosirales</taxon>
        <taxon>Skeletonemataceae</taxon>
        <taxon>Skeletonema</taxon>
        <taxon>Skeletonema marinoi-dohrnii complex</taxon>
    </lineage>
</organism>
<dbReference type="Pfam" id="PF00664">
    <property type="entry name" value="ABC_membrane"/>
    <property type="match status" value="2"/>
</dbReference>
<dbReference type="CDD" id="cd18577">
    <property type="entry name" value="ABC_6TM_Pgp_ABCB1_D1_like"/>
    <property type="match status" value="1"/>
</dbReference>
<evidence type="ECO:0000259" key="11">
    <source>
        <dbReference type="PROSITE" id="PS50929"/>
    </source>
</evidence>
<accession>A0AAD8YFE1</accession>
<feature type="transmembrane region" description="Helical" evidence="9">
    <location>
        <begin position="244"/>
        <end position="264"/>
    </location>
</feature>
<comment type="similarity">
    <text evidence="2">Belongs to the ABC transporter superfamily. ABCB family. Multidrug resistance exporter (TC 3.A.1.201) subfamily.</text>
</comment>
<evidence type="ECO:0000256" key="8">
    <source>
        <dbReference type="ARBA" id="ARBA00023136"/>
    </source>
</evidence>
<dbReference type="PROSITE" id="PS50929">
    <property type="entry name" value="ABC_TM1F"/>
    <property type="match status" value="2"/>
</dbReference>
<gene>
    <name evidence="12" type="ORF">QTG54_005107</name>
</gene>
<dbReference type="PANTHER" id="PTHR43394">
    <property type="entry name" value="ATP-DEPENDENT PERMEASE MDL1, MITOCHONDRIAL"/>
    <property type="match status" value="1"/>
</dbReference>
<comment type="subcellular location">
    <subcellularLocation>
        <location evidence="1">Membrane</location>
        <topology evidence="1">Multi-pass membrane protein</topology>
    </subcellularLocation>
</comment>
<keyword evidence="8 9" id="KW-0472">Membrane</keyword>
<feature type="domain" description="ABC transmembrane type-1" evidence="11">
    <location>
        <begin position="88"/>
        <end position="346"/>
    </location>
</feature>
<dbReference type="SMART" id="SM00382">
    <property type="entry name" value="AAA"/>
    <property type="match status" value="2"/>
</dbReference>
<evidence type="ECO:0000256" key="5">
    <source>
        <dbReference type="ARBA" id="ARBA00022741"/>
    </source>
</evidence>
<evidence type="ECO:0000256" key="1">
    <source>
        <dbReference type="ARBA" id="ARBA00004141"/>
    </source>
</evidence>
<dbReference type="InterPro" id="IPR003439">
    <property type="entry name" value="ABC_transporter-like_ATP-bd"/>
</dbReference>
<dbReference type="EMBL" id="JATAAI010000007">
    <property type="protein sequence ID" value="KAK1744574.1"/>
    <property type="molecule type" value="Genomic_DNA"/>
</dbReference>
<dbReference type="GO" id="GO:0015421">
    <property type="term" value="F:ABC-type oligopeptide transporter activity"/>
    <property type="evidence" value="ECO:0007669"/>
    <property type="project" value="TreeGrafter"/>
</dbReference>
<dbReference type="Gene3D" id="3.40.50.300">
    <property type="entry name" value="P-loop containing nucleotide triphosphate hydrolases"/>
    <property type="match status" value="2"/>
</dbReference>
<keyword evidence="6" id="KW-0067">ATP-binding</keyword>
<evidence type="ECO:0000256" key="6">
    <source>
        <dbReference type="ARBA" id="ARBA00022840"/>
    </source>
</evidence>
<keyword evidence="7 9" id="KW-1133">Transmembrane helix</keyword>
<dbReference type="Proteomes" id="UP001224775">
    <property type="component" value="Unassembled WGS sequence"/>
</dbReference>
<evidence type="ECO:0000256" key="4">
    <source>
        <dbReference type="ARBA" id="ARBA00022692"/>
    </source>
</evidence>
<reference evidence="12" key="1">
    <citation type="submission" date="2023-06" db="EMBL/GenBank/DDBJ databases">
        <title>Survivors Of The Sea: Transcriptome response of Skeletonema marinoi to long-term dormancy.</title>
        <authorList>
            <person name="Pinder M.I.M."/>
            <person name="Kourtchenko O."/>
            <person name="Robertson E.K."/>
            <person name="Larsson T."/>
            <person name="Maumus F."/>
            <person name="Osuna-Cruz C.M."/>
            <person name="Vancaester E."/>
            <person name="Stenow R."/>
            <person name="Vandepoele K."/>
            <person name="Ploug H."/>
            <person name="Bruchert V."/>
            <person name="Godhe A."/>
            <person name="Topel M."/>
        </authorList>
    </citation>
    <scope>NUCLEOTIDE SEQUENCE</scope>
    <source>
        <strain evidence="12">R05AC</strain>
    </source>
</reference>
<dbReference type="GO" id="GO:0005524">
    <property type="term" value="F:ATP binding"/>
    <property type="evidence" value="ECO:0007669"/>
    <property type="project" value="UniProtKB-KW"/>
</dbReference>
<dbReference type="InterPro" id="IPR039421">
    <property type="entry name" value="Type_1_exporter"/>
</dbReference>
<dbReference type="InterPro" id="IPR011527">
    <property type="entry name" value="ABC1_TM_dom"/>
</dbReference>
<dbReference type="PANTHER" id="PTHR43394:SF27">
    <property type="entry name" value="ATP-DEPENDENT TRANSLOCASE ABCB1-LIKE"/>
    <property type="match status" value="1"/>
</dbReference>
<feature type="transmembrane region" description="Helical" evidence="9">
    <location>
        <begin position="1025"/>
        <end position="1044"/>
    </location>
</feature>
<name>A0AAD8YFE1_9STRA</name>
<feature type="transmembrane region" description="Helical" evidence="9">
    <location>
        <begin position="320"/>
        <end position="344"/>
    </location>
</feature>
<dbReference type="GO" id="GO:0005743">
    <property type="term" value="C:mitochondrial inner membrane"/>
    <property type="evidence" value="ECO:0007669"/>
    <property type="project" value="TreeGrafter"/>
</dbReference>
<feature type="transmembrane region" description="Helical" evidence="9">
    <location>
        <begin position="915"/>
        <end position="936"/>
    </location>
</feature>
<feature type="transmembrane region" description="Helical" evidence="9">
    <location>
        <begin position="221"/>
        <end position="238"/>
    </location>
</feature>
<dbReference type="FunFam" id="3.40.50.300:FF:000836">
    <property type="entry name" value="ABC transporter B family member 25"/>
    <property type="match status" value="1"/>
</dbReference>
<sequence length="1348" mass="145333">MSPPKQSTIKNTTTTNPTKTLLKSSYLEQYNAIRGNALPLSRAANHDDFLHYFRCANPKYSPNQKQVAKVSIWALLSYSTPKEKALMVLGIVMATFTGLGIPAWLILLARSLDTFSSLAAIITKAGENADLFALLRTELNKLCIAFAIVGGICLVTGFIYVSIWTYTGEQQSLRIQKQFVRSCLNQDAEWYDSNDREALPTKMGTALVHVSNAIGRQVVDVYSNAISALGCLVVALLLNTPLSLVMLCVVPIAIVIMALFNLCIRRVKKRANKELAEAGGVATEVLAGIKTVSALCAQPHFTNKYENHVMTSAKASVTAAFLSSLLAGITGALFYVTYTIAFYIGTEQVQADSNRINIIYCFFSDDTQCRVTGASVMCCIYGVILCVTFFGLMGPGLSVINLGRSAAVDVFNTLNRTPVIDPASNSGKKISDGLKGKIQFKDLYFTYGNKSGRPLFFNFNLTIEPGQSVALVGPSGSGKSTIAKFIMRFYDIDEGEIIIDDHYPLTGLNVSWWRSQIGYVAQEPILFPGTIRDNITLGKPASEGVATEEEIRNAAEMACAHDFILDLPNGYDTYYGGSSVQLSGGQMQRICIARALLRNPKILVLDEATSALDQVSEEHVQAALKNIREKKKVTTVTIAHRLTTIIDSDAIAVIANGKIAELGNHETLLNKEDGIYRLLCETQGIKPGEHIDSAVSSGVDDSVAAKGGDVEKGGGPTDNLLASSAVVGVEMGSAEGANDASKLEDELDLEQPVEMASMSSIWKYVGWDGVYTAIGVIGSGIVGCLSPCESILTAEIVTTFYTVDQDSMLERNMRFITLFYLFALASLVGNVMVGIGLSRSGSNLGARLRSTSFRCMLKRSMGWFDENTVGELTTVLGADVESAEALVGLPLGFRVRVLTSLVTGVCVALAYSWKIGLVALLCVPFIGIAGVLQACFTKKKSEYESGLSPATILEQGLRGITSVQAYNLEPKVGDDYDMALVPESKGKVKEGLITGAVFGFSQMAVFVSFAIVFFVGSLLLVNGEIAFVNFFTAVLSVMFGALGASQVSADFNSRQRGLIAAARIFSTFDGPTDGSEYESSEGSATIKGEIKFSSVEFSYPTRPDFPIFYKSATKDGVNFDLSEKKSIGLVGRSGSGKSTILQIIMRFYEITGGSATVDGTEFSDMDVNNLRKQIGYVGQMPILFNTTVRNNILLGKPDATEEEIIAAAKAAHAHTFIMDLPNGYDTELGPSGGLLSGGQKQRIAIARGIICNPQILVLDEATAALDNESQKLVQAALDELQATNPRTTLTVAHRLMTIKDCDKIAFLGDGGVLEIGKHSELLALKGNYYNLWIMQGSEEELEEKKKVV</sequence>
<dbReference type="InterPro" id="IPR003593">
    <property type="entry name" value="AAA+_ATPase"/>
</dbReference>
<feature type="transmembrane region" description="Helical" evidence="9">
    <location>
        <begin position="374"/>
        <end position="394"/>
    </location>
</feature>
<dbReference type="GO" id="GO:0016887">
    <property type="term" value="F:ATP hydrolysis activity"/>
    <property type="evidence" value="ECO:0007669"/>
    <property type="project" value="InterPro"/>
</dbReference>
<comment type="caution">
    <text evidence="12">The sequence shown here is derived from an EMBL/GenBank/DDBJ whole genome shotgun (WGS) entry which is preliminary data.</text>
</comment>
<keyword evidence="13" id="KW-1185">Reference proteome</keyword>